<evidence type="ECO:0000313" key="2">
    <source>
        <dbReference type="Proteomes" id="UP000187735"/>
    </source>
</evidence>
<sequence>MNANSNFWSGLKINVAIYREPAMQIERPRTRVEEKQEHLANMVRMIAQSQYHALFVISQGGTGKSRTITNVLRDEGQDVVTYNSHTTPLALYRLLWENSKSEKIVYIDDCDELYNKSGPALGLLRSALFGQPNRLVTYNSSTLPPDLPARFETTSRFIFCANKVPKKCPIFDAVVSRCLVYRMDLTNPEIIEQFRVMSENGYPGCPPEAAEEIVDFIEQHGDEKQLSMRLLTPAIRIYKFCTENNTDWRPVVLAQMQNLGRPVSATKRLNNHEQQERLLAEAQAKFPDSVSEQQRYFCDKTKKSRATFYRAINRMKKGA</sequence>
<proteinExistence type="predicted"/>
<dbReference type="SUPFAM" id="SSF52540">
    <property type="entry name" value="P-loop containing nucleoside triphosphate hydrolases"/>
    <property type="match status" value="1"/>
</dbReference>
<dbReference type="InterPro" id="IPR027417">
    <property type="entry name" value="P-loop_NTPase"/>
</dbReference>
<protein>
    <submittedName>
        <fullName evidence="1">Uncharacterized protein</fullName>
    </submittedName>
</protein>
<gene>
    <name evidence="1" type="ORF">Fuma_02958</name>
</gene>
<evidence type="ECO:0000313" key="1">
    <source>
        <dbReference type="EMBL" id="APZ93341.1"/>
    </source>
</evidence>
<name>A0A1P8WGY8_9PLAN</name>
<organism evidence="1 2">
    <name type="scientific">Fuerstiella marisgermanici</name>
    <dbReference type="NCBI Taxonomy" id="1891926"/>
    <lineage>
        <taxon>Bacteria</taxon>
        <taxon>Pseudomonadati</taxon>
        <taxon>Planctomycetota</taxon>
        <taxon>Planctomycetia</taxon>
        <taxon>Planctomycetales</taxon>
        <taxon>Planctomycetaceae</taxon>
        <taxon>Fuerstiella</taxon>
    </lineage>
</organism>
<dbReference type="AlphaFoldDB" id="A0A1P8WGY8"/>
<dbReference type="KEGG" id="fmr:Fuma_02958"/>
<reference evidence="1 2" key="1">
    <citation type="journal article" date="2016" name="Front. Microbiol.">
        <title>Fuerstia marisgermanicae gen. nov., sp. nov., an Unusual Member of the Phylum Planctomycetes from the German Wadden Sea.</title>
        <authorList>
            <person name="Kohn T."/>
            <person name="Heuer A."/>
            <person name="Jogler M."/>
            <person name="Vollmers J."/>
            <person name="Boedeker C."/>
            <person name="Bunk B."/>
            <person name="Rast P."/>
            <person name="Borchert D."/>
            <person name="Glockner I."/>
            <person name="Freese H.M."/>
            <person name="Klenk H.P."/>
            <person name="Overmann J."/>
            <person name="Kaster A.K."/>
            <person name="Rohde M."/>
            <person name="Wiegand S."/>
            <person name="Jogler C."/>
        </authorList>
    </citation>
    <scope>NUCLEOTIDE SEQUENCE [LARGE SCALE GENOMIC DNA]</scope>
    <source>
        <strain evidence="1 2">NH11</strain>
    </source>
</reference>
<keyword evidence="2" id="KW-1185">Reference proteome</keyword>
<dbReference type="Proteomes" id="UP000187735">
    <property type="component" value="Chromosome"/>
</dbReference>
<dbReference type="EMBL" id="CP017641">
    <property type="protein sequence ID" value="APZ93341.1"/>
    <property type="molecule type" value="Genomic_DNA"/>
</dbReference>
<dbReference type="STRING" id="1891926.Fuma_02958"/>
<accession>A0A1P8WGY8</accession>